<evidence type="ECO:0000313" key="2">
    <source>
        <dbReference type="Proteomes" id="UP001261666"/>
    </source>
</evidence>
<comment type="caution">
    <text evidence="1">The sequence shown here is derived from an EMBL/GenBank/DDBJ whole genome shotgun (WGS) entry which is preliminary data.</text>
</comment>
<dbReference type="EMBL" id="JAVIZJ010000002">
    <property type="protein sequence ID" value="MDR6209094.1"/>
    <property type="molecule type" value="Genomic_DNA"/>
</dbReference>
<keyword evidence="2" id="KW-1185">Reference proteome</keyword>
<evidence type="ECO:0000313" key="1">
    <source>
        <dbReference type="EMBL" id="MDR6209094.1"/>
    </source>
</evidence>
<proteinExistence type="predicted"/>
<dbReference type="Proteomes" id="UP001261666">
    <property type="component" value="Unassembled WGS sequence"/>
</dbReference>
<sequence length="353" mass="38447">MVPCHYNDGMLAGTDVVAIPYEATGFPLGSPLNRSGVLIARWDEVLWAAITVGKTQRDVVRHGGYSYAEILHRVACLTAYFDRGSGCRLHLTGAYRNLDPSEKAVVSFYVGMTFAKLYADKALHIPWMMHISRYEASWSVAYGANTNRPDLFGCNADGEWAVVEAKGRARVTQKLVTKMQQQKSSVASIAGVEPAYRFGSATRFEAGALKLRIVDPPARPRAQEVPINPAAWLLDYYGPIVDLLDDLNASYGSDGLAARLPGSGVEIGLVEGVVAAVREGRARRFSRPGPRNAEFGDQIDELSRVTRSSRSLSGQIDAPEAAALVERITSSARQVSRENGGQGDGVYVRMRRP</sequence>
<protein>
    <submittedName>
        <fullName evidence="1">Uncharacterized protein</fullName>
    </submittedName>
</protein>
<organism evidence="1 2">
    <name type="scientific">Nocardioides zeae</name>
    <dbReference type="NCBI Taxonomy" id="1457234"/>
    <lineage>
        <taxon>Bacteria</taxon>
        <taxon>Bacillati</taxon>
        <taxon>Actinomycetota</taxon>
        <taxon>Actinomycetes</taxon>
        <taxon>Propionibacteriales</taxon>
        <taxon>Nocardioidaceae</taxon>
        <taxon>Nocardioides</taxon>
    </lineage>
</organism>
<name>A0ACC6IEJ9_9ACTN</name>
<gene>
    <name evidence="1" type="ORF">QE364_000786</name>
</gene>
<accession>A0ACC6IEJ9</accession>
<reference evidence="1" key="1">
    <citation type="submission" date="2023-08" db="EMBL/GenBank/DDBJ databases">
        <title>Functional and genomic diversity of the sorghum phyllosphere microbiome.</title>
        <authorList>
            <person name="Shade A."/>
        </authorList>
    </citation>
    <scope>NUCLEOTIDE SEQUENCE</scope>
    <source>
        <strain evidence="1">SORGH_AS_0885</strain>
    </source>
</reference>